<dbReference type="OrthoDB" id="9795923at2"/>
<proteinExistence type="predicted"/>
<dbReference type="PROSITE" id="PS51197">
    <property type="entry name" value="HTH_RRF2_2"/>
    <property type="match status" value="1"/>
</dbReference>
<accession>A0A2S3VX55</accession>
<keyword evidence="1" id="KW-0238">DNA-binding</keyword>
<dbReference type="Pfam" id="PF02082">
    <property type="entry name" value="Rrf2"/>
    <property type="match status" value="1"/>
</dbReference>
<dbReference type="GO" id="GO:0003700">
    <property type="term" value="F:DNA-binding transcription factor activity"/>
    <property type="evidence" value="ECO:0007669"/>
    <property type="project" value="TreeGrafter"/>
</dbReference>
<dbReference type="EMBL" id="POTC01000103">
    <property type="protein sequence ID" value="POF61210.1"/>
    <property type="molecule type" value="Genomic_DNA"/>
</dbReference>
<dbReference type="RefSeq" id="WP_110096487.1">
    <property type="nucleotide sequence ID" value="NZ_NKUE01000008.1"/>
</dbReference>
<keyword evidence="3" id="KW-1185">Reference proteome</keyword>
<protein>
    <submittedName>
        <fullName evidence="2">Transcriptional repressor NsrR</fullName>
    </submittedName>
</protein>
<evidence type="ECO:0000313" key="2">
    <source>
        <dbReference type="EMBL" id="POF61210.1"/>
    </source>
</evidence>
<dbReference type="NCBIfam" id="TIGR00738">
    <property type="entry name" value="rrf2_super"/>
    <property type="match status" value="1"/>
</dbReference>
<dbReference type="Gene3D" id="1.10.10.10">
    <property type="entry name" value="Winged helix-like DNA-binding domain superfamily/Winged helix DNA-binding domain"/>
    <property type="match status" value="1"/>
</dbReference>
<dbReference type="GO" id="GO:0005829">
    <property type="term" value="C:cytosol"/>
    <property type="evidence" value="ECO:0007669"/>
    <property type="project" value="TreeGrafter"/>
</dbReference>
<dbReference type="InterPro" id="IPR036388">
    <property type="entry name" value="WH-like_DNA-bd_sf"/>
</dbReference>
<evidence type="ECO:0000313" key="3">
    <source>
        <dbReference type="Proteomes" id="UP000237344"/>
    </source>
</evidence>
<evidence type="ECO:0000256" key="1">
    <source>
        <dbReference type="ARBA" id="ARBA00023125"/>
    </source>
</evidence>
<dbReference type="PANTHER" id="PTHR33221">
    <property type="entry name" value="WINGED HELIX-TURN-HELIX TRANSCRIPTIONAL REGULATOR, RRF2 FAMILY"/>
    <property type="match status" value="1"/>
</dbReference>
<dbReference type="Proteomes" id="UP000237344">
    <property type="component" value="Unassembled WGS sequence"/>
</dbReference>
<dbReference type="SUPFAM" id="SSF46785">
    <property type="entry name" value="Winged helix' DNA-binding domain"/>
    <property type="match status" value="1"/>
</dbReference>
<gene>
    <name evidence="2" type="ORF">KMAL_31750</name>
</gene>
<dbReference type="AlphaFoldDB" id="A0A2S3VX55"/>
<reference evidence="2 3" key="1">
    <citation type="submission" date="2018-01" db="EMBL/GenBank/DDBJ databases">
        <title>Draft Genome Sequence of Komagataeibacter maltaceti LMG 1529, a Vinegar Producing Acetic Acid Bacterium Isolated from Malt Vinegar Brewery Acetifiers.</title>
        <authorList>
            <person name="Zhang Q."/>
            <person name="Hollensteiner J."/>
            <person name="Poehlein A."/>
            <person name="Daniel R."/>
        </authorList>
    </citation>
    <scope>NUCLEOTIDE SEQUENCE [LARGE SCALE GENOMIC DNA]</scope>
    <source>
        <strain evidence="2 3">LMG 1529</strain>
    </source>
</reference>
<dbReference type="PANTHER" id="PTHR33221:SF4">
    <property type="entry name" value="HTH-TYPE TRANSCRIPTIONAL REPRESSOR NSRR"/>
    <property type="match status" value="1"/>
</dbReference>
<dbReference type="InterPro" id="IPR000944">
    <property type="entry name" value="Tscrpt_reg_Rrf2"/>
</dbReference>
<dbReference type="InterPro" id="IPR036390">
    <property type="entry name" value="WH_DNA-bd_sf"/>
</dbReference>
<comment type="caution">
    <text evidence="2">The sequence shown here is derived from an EMBL/GenBank/DDBJ whole genome shotgun (WGS) entry which is preliminary data.</text>
</comment>
<sequence length="167" mass="18721">MRLTLYTDYALRALLYLGARPETRVSIRDIAHTYNISENHLVKVVHKLGRGGFIMTKRGRNGGLLLARAPKDIRIGDIVRYTEEDLAIVSCNMEKGSCRLAGACRLQDLMGEALAAFMSVLDRRTLADIMTHPKLIQTLQMLVPAATPGPRVHEHGYENYDRNPTFA</sequence>
<name>A0A2S3VX55_9PROT</name>
<organism evidence="2 3">
    <name type="scientific">Novacetimonas maltaceti</name>
    <dbReference type="NCBI Taxonomy" id="1203393"/>
    <lineage>
        <taxon>Bacteria</taxon>
        <taxon>Pseudomonadati</taxon>
        <taxon>Pseudomonadota</taxon>
        <taxon>Alphaproteobacteria</taxon>
        <taxon>Acetobacterales</taxon>
        <taxon>Acetobacteraceae</taxon>
        <taxon>Novacetimonas</taxon>
    </lineage>
</organism>
<dbReference type="GO" id="GO:0003677">
    <property type="term" value="F:DNA binding"/>
    <property type="evidence" value="ECO:0007669"/>
    <property type="project" value="UniProtKB-KW"/>
</dbReference>